<evidence type="ECO:0000313" key="3">
    <source>
        <dbReference type="Proteomes" id="UP000324209"/>
    </source>
</evidence>
<dbReference type="InterPro" id="IPR008274">
    <property type="entry name" value="AldOxase/xan_DH_MoCoBD1"/>
</dbReference>
<dbReference type="AlphaFoldDB" id="A0A5C1QPV5"/>
<dbReference type="KEGG" id="ock:EXM22_11795"/>
<feature type="domain" description="Aldehyde oxidase/xanthine dehydrogenase a/b hammerhead" evidence="1">
    <location>
        <begin position="15"/>
        <end position="121"/>
    </location>
</feature>
<proteinExistence type="predicted"/>
<dbReference type="PANTHER" id="PTHR11908:SF157">
    <property type="entry name" value="XANTHINE DEHYDROGENASE SUBUNIT D-RELATED"/>
    <property type="match status" value="1"/>
</dbReference>
<dbReference type="GO" id="GO:0016491">
    <property type="term" value="F:oxidoreductase activity"/>
    <property type="evidence" value="ECO:0007669"/>
    <property type="project" value="InterPro"/>
</dbReference>
<dbReference type="Proteomes" id="UP000324209">
    <property type="component" value="Chromosome"/>
</dbReference>
<dbReference type="PANTHER" id="PTHR11908">
    <property type="entry name" value="XANTHINE DEHYDROGENASE"/>
    <property type="match status" value="1"/>
</dbReference>
<accession>A0A5C1QPV5</accession>
<dbReference type="Pfam" id="PF02738">
    <property type="entry name" value="MoCoBD_1"/>
    <property type="match status" value="1"/>
</dbReference>
<dbReference type="OrthoDB" id="9759099at2"/>
<dbReference type="Pfam" id="PF20256">
    <property type="entry name" value="MoCoBD_2"/>
    <property type="match status" value="1"/>
</dbReference>
<keyword evidence="3" id="KW-1185">Reference proteome</keyword>
<organism evidence="2 3">
    <name type="scientific">Oceanispirochaeta crateris</name>
    <dbReference type="NCBI Taxonomy" id="2518645"/>
    <lineage>
        <taxon>Bacteria</taxon>
        <taxon>Pseudomonadati</taxon>
        <taxon>Spirochaetota</taxon>
        <taxon>Spirochaetia</taxon>
        <taxon>Spirochaetales</taxon>
        <taxon>Spirochaetaceae</taxon>
        <taxon>Oceanispirochaeta</taxon>
    </lineage>
</organism>
<sequence>MVKKSFRNDALQKVCGTARFADDYSFPRMAHSVPVYSQYVHARVSAILVEEAERMPGVLSVLTWKDVPGSLTAGQIDQDYPILVKDRIRFTGDVVAIITAETRAQALAAVEKVKVDAKELPILRDTEEAIKSGAVVIPEGRAGNIVNHHKVRKGDPDKKMSESDIIIEEFFTTPLVEHAYIEPECGICIPRDDGVLEIYGSIQHPFSTRRFVCAYLGRPLASVIVRAHAVGGSFGGKDDTASIVCARAALAAVKLKRPVKMLYDRAWSMKESYKRNPYKMWYKAGFSSKGKLMSVISRTLADSGAYTSTTPWSTWRSAAQNIGPYVLSDIHADVYGVATNNIFTGAFRGFGSPQTNFAFEQIMDMAAEKLDLDPLEIRKINAVRQNSETITGQVLDDHTVSLIEVMEKTASSINFKEKRKLCSQGKGDKLYGIGMAASYRGCSLGAEGMDFCCASVNVQFDGSILIDVSVFENGQGAPSAMIILASQMLGVPLENIHYQGSTTATIPDGGTTVASRGTMMGGGALKDAMDTLKAILRKTLLPDLAEKEEEIEFRDNRIFGTKGRSLSWNEAGKKMYLARVYPVAFGTFQAPKVSWNEENGQGDAYFSYVYSSQAVEVEVDPEKGSCRILNIVASHDIGRAVNPPMVKGQIHGGIVQGAGMALTENFMTDDEGRALSLNFSKYKIPRMTDIPDIEAHIVENNDPLSPTGTKGIGEPALEIIAPAIANAVAAATGRRFTSLPLDLSSLKRETPQKEPLKK</sequence>
<dbReference type="Gene3D" id="3.30.365.10">
    <property type="entry name" value="Aldehyde oxidase/xanthine dehydrogenase, molybdopterin binding domain"/>
    <property type="match status" value="4"/>
</dbReference>
<gene>
    <name evidence="2" type="ORF">EXM22_11795</name>
</gene>
<reference evidence="2 3" key="1">
    <citation type="submission" date="2019-02" db="EMBL/GenBank/DDBJ databases">
        <title>Complete Genome Sequence and Methylome Analysis of free living Spirochaetas.</title>
        <authorList>
            <person name="Fomenkov A."/>
            <person name="Dubinina G."/>
            <person name="Leshcheva N."/>
            <person name="Mikheeva N."/>
            <person name="Grabovich M."/>
            <person name="Vincze T."/>
            <person name="Roberts R.J."/>
        </authorList>
    </citation>
    <scope>NUCLEOTIDE SEQUENCE [LARGE SCALE GENOMIC DNA]</scope>
    <source>
        <strain evidence="2 3">K2</strain>
    </source>
</reference>
<dbReference type="EMBL" id="CP036150">
    <property type="protein sequence ID" value="QEN08634.1"/>
    <property type="molecule type" value="Genomic_DNA"/>
</dbReference>
<dbReference type="Gene3D" id="3.90.1170.50">
    <property type="entry name" value="Aldehyde oxidase/xanthine dehydrogenase, a/b hammerhead"/>
    <property type="match status" value="1"/>
</dbReference>
<dbReference type="InterPro" id="IPR046867">
    <property type="entry name" value="AldOxase/xan_DH_MoCoBD2"/>
</dbReference>
<dbReference type="Pfam" id="PF01315">
    <property type="entry name" value="Ald_Xan_dh_C"/>
    <property type="match status" value="1"/>
</dbReference>
<evidence type="ECO:0000313" key="2">
    <source>
        <dbReference type="EMBL" id="QEN08634.1"/>
    </source>
</evidence>
<dbReference type="InterPro" id="IPR000674">
    <property type="entry name" value="Ald_Oxase/Xan_DH_a/b"/>
</dbReference>
<dbReference type="SUPFAM" id="SSF54665">
    <property type="entry name" value="CO dehydrogenase molybdoprotein N-domain-like"/>
    <property type="match status" value="1"/>
</dbReference>
<dbReference type="InterPro" id="IPR036856">
    <property type="entry name" value="Ald_Oxase/Xan_DH_a/b_sf"/>
</dbReference>
<dbReference type="InterPro" id="IPR016208">
    <property type="entry name" value="Ald_Oxase/xanthine_DH-like"/>
</dbReference>
<dbReference type="InterPro" id="IPR037165">
    <property type="entry name" value="AldOxase/xan_DH_Mopterin-bd_sf"/>
</dbReference>
<dbReference type="SMART" id="SM01008">
    <property type="entry name" value="Ald_Xan_dh_C"/>
    <property type="match status" value="1"/>
</dbReference>
<dbReference type="GO" id="GO:0005506">
    <property type="term" value="F:iron ion binding"/>
    <property type="evidence" value="ECO:0007669"/>
    <property type="project" value="InterPro"/>
</dbReference>
<name>A0A5C1QPV5_9SPIO</name>
<evidence type="ECO:0000259" key="1">
    <source>
        <dbReference type="SMART" id="SM01008"/>
    </source>
</evidence>
<protein>
    <submittedName>
        <fullName evidence="2">Dehydrogenase</fullName>
    </submittedName>
</protein>
<dbReference type="SUPFAM" id="SSF56003">
    <property type="entry name" value="Molybdenum cofactor-binding domain"/>
    <property type="match status" value="1"/>
</dbReference>